<evidence type="ECO:0000256" key="3">
    <source>
        <dbReference type="ARBA" id="ARBA00022597"/>
    </source>
</evidence>
<organism evidence="8 9">
    <name type="scientific">Virgibacillus sediminis</name>
    <dbReference type="NCBI Taxonomy" id="202260"/>
    <lineage>
        <taxon>Bacteria</taxon>
        <taxon>Bacillati</taxon>
        <taxon>Bacillota</taxon>
        <taxon>Bacilli</taxon>
        <taxon>Bacillales</taxon>
        <taxon>Bacillaceae</taxon>
        <taxon>Virgibacillus</taxon>
    </lineage>
</organism>
<dbReference type="PROSITE" id="PS00371">
    <property type="entry name" value="PTS_EIIA_TYPE_1_HIS"/>
    <property type="match status" value="1"/>
</dbReference>
<keyword evidence="5" id="KW-0598">Phosphotransferase system</keyword>
<evidence type="ECO:0000256" key="1">
    <source>
        <dbReference type="ARBA" id="ARBA00004496"/>
    </source>
</evidence>
<feature type="domain" description="PTS EIIA type-1" evidence="7">
    <location>
        <begin position="34"/>
        <end position="138"/>
    </location>
</feature>
<sequence length="165" mass="17890">MLKNLFKKKEDMHNDVTLVAPVSGELVSLEEISDPVFAEKMMGDGIAIEPAIGELVSPVDGKIIQLFPTKHAIGIEAENGAEILLHIGLETVNLNGEGFTAHVEEGKKVKQGDHLLSFDLDVIREKAQGTIIPIIITNTDDMSSIEPIDVKQATAGRDEILVVKK</sequence>
<keyword evidence="3 8" id="KW-0762">Sugar transport</keyword>
<dbReference type="PANTHER" id="PTHR45008">
    <property type="entry name" value="PTS SYSTEM GLUCOSE-SPECIFIC EIIA COMPONENT"/>
    <property type="match status" value="1"/>
</dbReference>
<evidence type="ECO:0000313" key="9">
    <source>
        <dbReference type="Proteomes" id="UP001595387"/>
    </source>
</evidence>
<dbReference type="Gene3D" id="2.70.70.10">
    <property type="entry name" value="Glucose Permease (Domain IIA)"/>
    <property type="match status" value="1"/>
</dbReference>
<evidence type="ECO:0000256" key="4">
    <source>
        <dbReference type="ARBA" id="ARBA00022679"/>
    </source>
</evidence>
<dbReference type="EMBL" id="JBHRRZ010000016">
    <property type="protein sequence ID" value="MFC2948729.1"/>
    <property type="molecule type" value="Genomic_DNA"/>
</dbReference>
<evidence type="ECO:0000256" key="6">
    <source>
        <dbReference type="ARBA" id="ARBA00022777"/>
    </source>
</evidence>
<keyword evidence="4" id="KW-0808">Transferase</keyword>
<keyword evidence="2" id="KW-0813">Transport</keyword>
<gene>
    <name evidence="8" type="ORF">ACFODW_10310</name>
</gene>
<protein>
    <submittedName>
        <fullName evidence="8">PTS glucose transporter subunit IIA</fullName>
    </submittedName>
</protein>
<keyword evidence="6" id="KW-0418">Kinase</keyword>
<dbReference type="Pfam" id="PF00358">
    <property type="entry name" value="PTS_EIIA_1"/>
    <property type="match status" value="1"/>
</dbReference>
<comment type="caution">
    <text evidence="8">The sequence shown here is derived from an EMBL/GenBank/DDBJ whole genome shotgun (WGS) entry which is preliminary data.</text>
</comment>
<evidence type="ECO:0000256" key="5">
    <source>
        <dbReference type="ARBA" id="ARBA00022683"/>
    </source>
</evidence>
<evidence type="ECO:0000313" key="8">
    <source>
        <dbReference type="EMBL" id="MFC2948729.1"/>
    </source>
</evidence>
<comment type="subcellular location">
    <subcellularLocation>
        <location evidence="1">Cytoplasm</location>
    </subcellularLocation>
</comment>
<dbReference type="PANTHER" id="PTHR45008:SF1">
    <property type="entry name" value="PTS SYSTEM GLUCOSE-SPECIFIC EIIA COMPONENT"/>
    <property type="match status" value="1"/>
</dbReference>
<dbReference type="InterPro" id="IPR050890">
    <property type="entry name" value="PTS_EIIA_component"/>
</dbReference>
<dbReference type="RefSeq" id="WP_390306048.1">
    <property type="nucleotide sequence ID" value="NZ_JBHRRZ010000016.1"/>
</dbReference>
<reference evidence="9" key="1">
    <citation type="journal article" date="2019" name="Int. J. Syst. Evol. Microbiol.">
        <title>The Global Catalogue of Microorganisms (GCM) 10K type strain sequencing project: providing services to taxonomists for standard genome sequencing and annotation.</title>
        <authorList>
            <consortium name="The Broad Institute Genomics Platform"/>
            <consortium name="The Broad Institute Genome Sequencing Center for Infectious Disease"/>
            <person name="Wu L."/>
            <person name="Ma J."/>
        </authorList>
    </citation>
    <scope>NUCLEOTIDE SEQUENCE [LARGE SCALE GENOMIC DNA]</scope>
    <source>
        <strain evidence="9">KCTC 13193</strain>
    </source>
</reference>
<evidence type="ECO:0000259" key="7">
    <source>
        <dbReference type="PROSITE" id="PS51093"/>
    </source>
</evidence>
<dbReference type="InterPro" id="IPR001127">
    <property type="entry name" value="PTS_EIIA_1_perm"/>
</dbReference>
<dbReference type="InterPro" id="IPR011055">
    <property type="entry name" value="Dup_hybrid_motif"/>
</dbReference>
<proteinExistence type="predicted"/>
<accession>A0ABV7A6M5</accession>
<dbReference type="PROSITE" id="PS51093">
    <property type="entry name" value="PTS_EIIA_TYPE_1"/>
    <property type="match status" value="1"/>
</dbReference>
<dbReference type="SUPFAM" id="SSF51261">
    <property type="entry name" value="Duplicated hybrid motif"/>
    <property type="match status" value="1"/>
</dbReference>
<name>A0ABV7A6M5_9BACI</name>
<dbReference type="NCBIfam" id="TIGR00830">
    <property type="entry name" value="PTBA"/>
    <property type="match status" value="1"/>
</dbReference>
<dbReference type="Proteomes" id="UP001595387">
    <property type="component" value="Unassembled WGS sequence"/>
</dbReference>
<evidence type="ECO:0000256" key="2">
    <source>
        <dbReference type="ARBA" id="ARBA00022448"/>
    </source>
</evidence>
<keyword evidence="9" id="KW-1185">Reference proteome</keyword>